<evidence type="ECO:0000256" key="9">
    <source>
        <dbReference type="SAM" id="Phobius"/>
    </source>
</evidence>
<reference evidence="12 13" key="1">
    <citation type="submission" date="2014-04" db="EMBL/GenBank/DDBJ databases">
        <authorList>
            <consortium name="DOE Joint Genome Institute"/>
            <person name="Kuo A."/>
            <person name="Tarkka M."/>
            <person name="Buscot F."/>
            <person name="Kohler A."/>
            <person name="Nagy L.G."/>
            <person name="Floudas D."/>
            <person name="Copeland A."/>
            <person name="Barry K.W."/>
            <person name="Cichocki N."/>
            <person name="Veneault-Fourrey C."/>
            <person name="LaButti K."/>
            <person name="Lindquist E.A."/>
            <person name="Lipzen A."/>
            <person name="Lundell T."/>
            <person name="Morin E."/>
            <person name="Murat C."/>
            <person name="Sun H."/>
            <person name="Tunlid A."/>
            <person name="Henrissat B."/>
            <person name="Grigoriev I.V."/>
            <person name="Hibbett D.S."/>
            <person name="Martin F."/>
            <person name="Nordberg H.P."/>
            <person name="Cantor M.N."/>
            <person name="Hua S.X."/>
        </authorList>
    </citation>
    <scope>NUCLEOTIDE SEQUENCE [LARGE SCALE GENOMIC DNA]</scope>
    <source>
        <strain evidence="12 13">F 1598</strain>
    </source>
</reference>
<dbReference type="AlphaFoldDB" id="A0A0C3B7C5"/>
<proteinExistence type="predicted"/>
<dbReference type="PANTHER" id="PTHR24223">
    <property type="entry name" value="ATP-BINDING CASSETTE SUB-FAMILY C"/>
    <property type="match status" value="1"/>
</dbReference>
<keyword evidence="5" id="KW-0547">Nucleotide-binding</keyword>
<gene>
    <name evidence="12" type="ORF">PILCRDRAFT_7992</name>
</gene>
<evidence type="ECO:0000256" key="4">
    <source>
        <dbReference type="ARBA" id="ARBA00022737"/>
    </source>
</evidence>
<feature type="domain" description="ABC transporter" evidence="10">
    <location>
        <begin position="2"/>
        <end position="187"/>
    </location>
</feature>
<dbReference type="InterPro" id="IPR050173">
    <property type="entry name" value="ABC_transporter_C-like"/>
</dbReference>
<dbReference type="CDD" id="cd18604">
    <property type="entry name" value="ABC_6TM_VMR1_D2_like"/>
    <property type="match status" value="1"/>
</dbReference>
<feature type="transmembrane region" description="Helical" evidence="9">
    <location>
        <begin position="381"/>
        <end position="398"/>
    </location>
</feature>
<dbReference type="GO" id="GO:0016887">
    <property type="term" value="F:ATP hydrolysis activity"/>
    <property type="evidence" value="ECO:0007669"/>
    <property type="project" value="InterPro"/>
</dbReference>
<comment type="subcellular location">
    <subcellularLocation>
        <location evidence="1">Membrane</location>
        <topology evidence="1">Multi-pass membrane protein</topology>
    </subcellularLocation>
</comment>
<dbReference type="PANTHER" id="PTHR24223:SF356">
    <property type="entry name" value="ATP-BINDING CASSETTE TRANSPORTER ABC4"/>
    <property type="match status" value="1"/>
</dbReference>
<feature type="transmembrane region" description="Helical" evidence="9">
    <location>
        <begin position="234"/>
        <end position="261"/>
    </location>
</feature>
<dbReference type="InterPro" id="IPR027417">
    <property type="entry name" value="P-loop_NTPase"/>
</dbReference>
<evidence type="ECO:0000313" key="12">
    <source>
        <dbReference type="EMBL" id="KIM82128.1"/>
    </source>
</evidence>
<keyword evidence="6" id="KW-0067">ATP-binding</keyword>
<dbReference type="HOGENOM" id="CLU_000604_27_9_1"/>
<keyword evidence="4" id="KW-0677">Repeat</keyword>
<dbReference type="GO" id="GO:0140359">
    <property type="term" value="F:ABC-type transporter activity"/>
    <property type="evidence" value="ECO:0007669"/>
    <property type="project" value="InterPro"/>
</dbReference>
<organism evidence="12 13">
    <name type="scientific">Piloderma croceum (strain F 1598)</name>
    <dbReference type="NCBI Taxonomy" id="765440"/>
    <lineage>
        <taxon>Eukaryota</taxon>
        <taxon>Fungi</taxon>
        <taxon>Dikarya</taxon>
        <taxon>Basidiomycota</taxon>
        <taxon>Agaricomycotina</taxon>
        <taxon>Agaricomycetes</taxon>
        <taxon>Agaricomycetidae</taxon>
        <taxon>Atheliales</taxon>
        <taxon>Atheliaceae</taxon>
        <taxon>Piloderma</taxon>
    </lineage>
</organism>
<feature type="transmembrane region" description="Helical" evidence="9">
    <location>
        <begin position="357"/>
        <end position="375"/>
    </location>
</feature>
<dbReference type="STRING" id="765440.A0A0C3B7C5"/>
<evidence type="ECO:0008006" key="14">
    <source>
        <dbReference type="Google" id="ProtNLM"/>
    </source>
</evidence>
<dbReference type="InterPro" id="IPR011527">
    <property type="entry name" value="ABC1_TM_dom"/>
</dbReference>
<evidence type="ECO:0000256" key="6">
    <source>
        <dbReference type="ARBA" id="ARBA00022840"/>
    </source>
</evidence>
<dbReference type="InParanoid" id="A0A0C3B7C5"/>
<evidence type="ECO:0000256" key="5">
    <source>
        <dbReference type="ARBA" id="ARBA00022741"/>
    </source>
</evidence>
<dbReference type="InterPro" id="IPR003439">
    <property type="entry name" value="ABC_transporter-like_ATP-bd"/>
</dbReference>
<name>A0A0C3B7C5_PILCF</name>
<dbReference type="GO" id="GO:0005524">
    <property type="term" value="F:ATP binding"/>
    <property type="evidence" value="ECO:0007669"/>
    <property type="project" value="UniProtKB-KW"/>
</dbReference>
<keyword evidence="3 9" id="KW-0812">Transmembrane</keyword>
<evidence type="ECO:0000256" key="1">
    <source>
        <dbReference type="ARBA" id="ARBA00004141"/>
    </source>
</evidence>
<keyword evidence="13" id="KW-1185">Reference proteome</keyword>
<feature type="domain" description="ABC transmembrane type-1" evidence="11">
    <location>
        <begin position="238"/>
        <end position="509"/>
    </location>
</feature>
<dbReference type="Proteomes" id="UP000054166">
    <property type="component" value="Unassembled WGS sequence"/>
</dbReference>
<keyword evidence="8 9" id="KW-0472">Membrane</keyword>
<dbReference type="OrthoDB" id="6500128at2759"/>
<accession>A0A0C3B7C5</accession>
<evidence type="ECO:0000259" key="11">
    <source>
        <dbReference type="PROSITE" id="PS50929"/>
    </source>
</evidence>
<dbReference type="PROSITE" id="PS00211">
    <property type="entry name" value="ABC_TRANSPORTER_1"/>
    <property type="match status" value="1"/>
</dbReference>
<dbReference type="FunFam" id="1.20.1560.10:FF:000013">
    <property type="entry name" value="ABC transporter C family member 2"/>
    <property type="match status" value="1"/>
</dbReference>
<keyword evidence="7 9" id="KW-1133">Transmembrane helix</keyword>
<dbReference type="SUPFAM" id="SSF90123">
    <property type="entry name" value="ABC transporter transmembrane region"/>
    <property type="match status" value="1"/>
</dbReference>
<evidence type="ECO:0000259" key="10">
    <source>
        <dbReference type="PROSITE" id="PS50893"/>
    </source>
</evidence>
<keyword evidence="2" id="KW-0813">Transport</keyword>
<evidence type="ECO:0000256" key="2">
    <source>
        <dbReference type="ARBA" id="ARBA00022448"/>
    </source>
</evidence>
<dbReference type="Gene3D" id="1.20.1560.10">
    <property type="entry name" value="ABC transporter type 1, transmembrane domain"/>
    <property type="match status" value="1"/>
</dbReference>
<dbReference type="PROSITE" id="PS50893">
    <property type="entry name" value="ABC_TRANSPORTER_2"/>
    <property type="match status" value="1"/>
</dbReference>
<dbReference type="SUPFAM" id="SSF52540">
    <property type="entry name" value="P-loop containing nucleoside triphosphate hydrolases"/>
    <property type="match status" value="2"/>
</dbReference>
<dbReference type="GO" id="GO:0016020">
    <property type="term" value="C:membrane"/>
    <property type="evidence" value="ECO:0007669"/>
    <property type="project" value="UniProtKB-SubCell"/>
</dbReference>
<dbReference type="Pfam" id="PF00664">
    <property type="entry name" value="ABC_membrane"/>
    <property type="match status" value="1"/>
</dbReference>
<dbReference type="EMBL" id="KN832995">
    <property type="protein sequence ID" value="KIM82128.1"/>
    <property type="molecule type" value="Genomic_DNA"/>
</dbReference>
<feature type="transmembrane region" description="Helical" evidence="9">
    <location>
        <begin position="273"/>
        <end position="292"/>
    </location>
</feature>
<dbReference type="Gene3D" id="3.40.50.300">
    <property type="entry name" value="P-loop containing nucleotide triphosphate hydrolases"/>
    <property type="match status" value="2"/>
</dbReference>
<dbReference type="PROSITE" id="PS50929">
    <property type="entry name" value="ABC_TM1F"/>
    <property type="match status" value="1"/>
</dbReference>
<protein>
    <recommendedName>
        <fullName evidence="14">ABC transmembrane type-1 domain-containing protein</fullName>
    </recommendedName>
</protein>
<reference evidence="13" key="2">
    <citation type="submission" date="2015-01" db="EMBL/GenBank/DDBJ databases">
        <title>Evolutionary Origins and Diversification of the Mycorrhizal Mutualists.</title>
        <authorList>
            <consortium name="DOE Joint Genome Institute"/>
            <consortium name="Mycorrhizal Genomics Consortium"/>
            <person name="Kohler A."/>
            <person name="Kuo A."/>
            <person name="Nagy L.G."/>
            <person name="Floudas D."/>
            <person name="Copeland A."/>
            <person name="Barry K.W."/>
            <person name="Cichocki N."/>
            <person name="Veneault-Fourrey C."/>
            <person name="LaButti K."/>
            <person name="Lindquist E.A."/>
            <person name="Lipzen A."/>
            <person name="Lundell T."/>
            <person name="Morin E."/>
            <person name="Murat C."/>
            <person name="Riley R."/>
            <person name="Ohm R."/>
            <person name="Sun H."/>
            <person name="Tunlid A."/>
            <person name="Henrissat B."/>
            <person name="Grigoriev I.V."/>
            <person name="Hibbett D.S."/>
            <person name="Martin F."/>
        </authorList>
    </citation>
    <scope>NUCLEOTIDE SEQUENCE [LARGE SCALE GENOMIC DNA]</scope>
    <source>
        <strain evidence="13">F 1598</strain>
    </source>
</reference>
<evidence type="ECO:0000256" key="3">
    <source>
        <dbReference type="ARBA" id="ARBA00022692"/>
    </source>
</evidence>
<evidence type="ECO:0000256" key="8">
    <source>
        <dbReference type="ARBA" id="ARBA00023136"/>
    </source>
</evidence>
<dbReference type="Pfam" id="PF00005">
    <property type="entry name" value="ABC_tran"/>
    <property type="match status" value="2"/>
</dbReference>
<dbReference type="InterPro" id="IPR017871">
    <property type="entry name" value="ABC_transporter-like_CS"/>
</dbReference>
<dbReference type="InterPro" id="IPR036640">
    <property type="entry name" value="ABC1_TM_sf"/>
</dbReference>
<sequence>MALLGEMYSHSQSGHQSCRLPRGGGVAYAAQESWVLNATIRDNILLGEPFDEGRYNEVLEQCALEPDIARFEAGDSTEVGEKGITLSGGQKARITLARAVYSRARTLLLDDVLAALDVHTAKWIVDKCFRGNLIRGRTVLLVTHNVALAAPMASFVVKLSSDGRISSQGSLDNILSETLLLQQHEKASMTLTSEDVVAATEKSSKGKLIVAEEIALGRVAWSAVKLYTDTLGGFVFWAVLVTAMIIAYILGVLEVWFLGYWATQYNGRDASSVPVVCFLGIYVLISLASNAFQGGGQAFYVFGTIRASRAVHAKLITSIFRAPLRWLDTVPIARIISRCTTDMQAIDGMLGRLLQDLLEITILLVTTLAAVIYIAGWRAALLGFIVAAAGTGCGILYLKAQLCVKRENSNAKSPVISHFHTTMGGLVSIRAYGVQTAFKATSRERIDKYTRSSCTLYDLNRWIAVRSDSLGGIFSGIVGAYLVYGGNSITTTGDIGFALNQILIFSRMLLYWVRVYNMFEVQANSAERIRDFLLIDQEPLSSEEGKPPAYWPASGNLRAEKLCAQYSSDGPLVLKDISFDIKSGERVGIVGRTGAGKSTFALALLRGIPTSGRVFYDDKDIANLNLDALRSSITLIPQQPEVRR</sequence>
<evidence type="ECO:0000313" key="13">
    <source>
        <dbReference type="Proteomes" id="UP000054166"/>
    </source>
</evidence>
<evidence type="ECO:0000256" key="7">
    <source>
        <dbReference type="ARBA" id="ARBA00022989"/>
    </source>
</evidence>